<organism evidence="2 3">
    <name type="scientific">Flagellimonas ochracea</name>
    <dbReference type="NCBI Taxonomy" id="2696472"/>
    <lineage>
        <taxon>Bacteria</taxon>
        <taxon>Pseudomonadati</taxon>
        <taxon>Bacteroidota</taxon>
        <taxon>Flavobacteriia</taxon>
        <taxon>Flavobacteriales</taxon>
        <taxon>Flavobacteriaceae</taxon>
        <taxon>Flagellimonas</taxon>
    </lineage>
</organism>
<keyword evidence="1" id="KW-1133">Transmembrane helix</keyword>
<keyword evidence="3" id="KW-1185">Reference proteome</keyword>
<dbReference type="Proteomes" id="UP000667650">
    <property type="component" value="Unassembled WGS sequence"/>
</dbReference>
<sequence>MKERKAIIVFLAGAFLVGYVIFSITLFKEAFQIVANPDLTPNLVFMNITSALTGLVGGIVATAFGVQVPKSAPPKGVNIPISRRQLKMQSLGTYSSPAKEDKQKELFGSIYAWAYILIGLASVVIWAFLSTKTENVPQNVANMGTTFLGMAIAIVGAWLRPTG</sequence>
<comment type="caution">
    <text evidence="2">The sequence shown here is derived from an EMBL/GenBank/DDBJ whole genome shotgun (WGS) entry which is preliminary data.</text>
</comment>
<reference evidence="2" key="1">
    <citation type="submission" date="2020-01" db="EMBL/GenBank/DDBJ databases">
        <title>Muricauda ochracea sp. nov., isolated from a tidal flat of Garorim bay in Korea.</title>
        <authorList>
            <person name="Kim D."/>
            <person name="Yoo Y."/>
            <person name="Kim J.-J."/>
        </authorList>
    </citation>
    <scope>NUCLEOTIDE SEQUENCE</scope>
    <source>
        <strain evidence="2">JGD-17</strain>
    </source>
</reference>
<keyword evidence="1" id="KW-0812">Transmembrane</keyword>
<evidence type="ECO:0000313" key="2">
    <source>
        <dbReference type="EMBL" id="NAY93004.1"/>
    </source>
</evidence>
<accession>A0A964TDP7</accession>
<feature type="transmembrane region" description="Helical" evidence="1">
    <location>
        <begin position="7"/>
        <end position="27"/>
    </location>
</feature>
<protein>
    <submittedName>
        <fullName evidence="2">Uncharacterized protein</fullName>
    </submittedName>
</protein>
<dbReference type="EMBL" id="JAAABI010000005">
    <property type="protein sequence ID" value="NAY93004.1"/>
    <property type="molecule type" value="Genomic_DNA"/>
</dbReference>
<feature type="transmembrane region" description="Helical" evidence="1">
    <location>
        <begin position="110"/>
        <end position="129"/>
    </location>
</feature>
<name>A0A964TDP7_9FLAO</name>
<keyword evidence="1" id="KW-0472">Membrane</keyword>
<gene>
    <name evidence="2" type="ORF">GTQ34_13855</name>
</gene>
<feature type="transmembrane region" description="Helical" evidence="1">
    <location>
        <begin position="141"/>
        <end position="159"/>
    </location>
</feature>
<evidence type="ECO:0000313" key="3">
    <source>
        <dbReference type="Proteomes" id="UP000667650"/>
    </source>
</evidence>
<feature type="transmembrane region" description="Helical" evidence="1">
    <location>
        <begin position="47"/>
        <end position="66"/>
    </location>
</feature>
<evidence type="ECO:0000256" key="1">
    <source>
        <dbReference type="SAM" id="Phobius"/>
    </source>
</evidence>
<proteinExistence type="predicted"/>
<dbReference type="AlphaFoldDB" id="A0A964TDP7"/>